<dbReference type="GO" id="GO:0009090">
    <property type="term" value="P:homoserine biosynthetic process"/>
    <property type="evidence" value="ECO:0007669"/>
    <property type="project" value="TreeGrafter"/>
</dbReference>
<dbReference type="RefSeq" id="WP_076489261.1">
    <property type="nucleotide sequence ID" value="NZ_FTMS01000013.1"/>
</dbReference>
<organism evidence="13 14">
    <name type="scientific">Alkalispirochaeta americana</name>
    <dbReference type="NCBI Taxonomy" id="159291"/>
    <lineage>
        <taxon>Bacteria</taxon>
        <taxon>Pseudomonadati</taxon>
        <taxon>Spirochaetota</taxon>
        <taxon>Spirochaetia</taxon>
        <taxon>Spirochaetales</taxon>
        <taxon>Spirochaetaceae</taxon>
        <taxon>Alkalispirochaeta</taxon>
    </lineage>
</organism>
<comment type="catalytic activity">
    <reaction evidence="7 9">
        <text>L-aspartate + ATP = 4-phospho-L-aspartate + ADP</text>
        <dbReference type="Rhea" id="RHEA:23776"/>
        <dbReference type="ChEBI" id="CHEBI:29991"/>
        <dbReference type="ChEBI" id="CHEBI:30616"/>
        <dbReference type="ChEBI" id="CHEBI:57535"/>
        <dbReference type="ChEBI" id="CHEBI:456216"/>
        <dbReference type="EC" id="2.7.2.4"/>
    </reaction>
</comment>
<evidence type="ECO:0000256" key="10">
    <source>
        <dbReference type="RuleBase" id="RU004249"/>
    </source>
</evidence>
<dbReference type="EC" id="2.7.2.4" evidence="9"/>
<feature type="binding site" evidence="8">
    <location>
        <begin position="229"/>
        <end position="230"/>
    </location>
    <ligand>
        <name>ATP</name>
        <dbReference type="ChEBI" id="CHEBI:30616"/>
    </ligand>
</feature>
<dbReference type="InterPro" id="IPR045865">
    <property type="entry name" value="ACT-like_dom_sf"/>
</dbReference>
<dbReference type="CDD" id="cd04243">
    <property type="entry name" value="AAK_AK-HSDH-like"/>
    <property type="match status" value="1"/>
</dbReference>
<dbReference type="InterPro" id="IPR036393">
    <property type="entry name" value="AceGlu_kinase-like_sf"/>
</dbReference>
<dbReference type="GO" id="GO:0009089">
    <property type="term" value="P:lysine biosynthetic process via diaminopimelate"/>
    <property type="evidence" value="ECO:0007669"/>
    <property type="project" value="UniProtKB-UniPathway"/>
</dbReference>
<evidence type="ECO:0000313" key="14">
    <source>
        <dbReference type="Proteomes" id="UP000186400"/>
    </source>
</evidence>
<gene>
    <name evidence="13" type="ORF">SAMN05920897_11354</name>
</gene>
<keyword evidence="3 9" id="KW-0808">Transferase</keyword>
<sequence length="463" mass="49633">MIVLKFGGTSVKDAHWIGNTLKIAEQRLDQAPLLVSSAMAGVTDTLIEIAHFSVEGEITSAQALLEGIKSSHRAALTDVTASLDQTVAEPWKVRLEELLDDLAVLVEGMGLVHEASPRSRDALLSFGELLSTTVIAAAARARGISATLLDSRELIMTSTDFGAARPDLAETTRRITAQVSPRPGHLYIAQGFIGSTTNQVTTTLGRSGSDFSATIFGAALEAEQVEIWTDVDGIMTSDPRIVPSARTIPEISYSEAAELAYFGARVIHPATLVPAVERNIPVVVCNTHNPEGPKTHILKSPSRAGLRAIAGRRGVTIITVFSSRMLNTWGFLSRMFRVFETNRVSVDLIATSEVSVSVSLDLPDPPPALLQELAILGSVQVDRDKAVFSLVGEGMWKSPERIRDVFDSVMSVFSGPGGVESGPGGVEMISLGSSETNLSLVIPQDQLDPVMREIHQRFFTAPA</sequence>
<dbReference type="Proteomes" id="UP000186400">
    <property type="component" value="Unassembled WGS sequence"/>
</dbReference>
<keyword evidence="4 8" id="KW-0547">Nucleotide-binding</keyword>
<dbReference type="InterPro" id="IPR005260">
    <property type="entry name" value="Asp_kin_monofn"/>
</dbReference>
<dbReference type="Gene3D" id="1.20.120.1320">
    <property type="entry name" value="Aspartokinase, catalytic domain"/>
    <property type="match status" value="1"/>
</dbReference>
<dbReference type="SUPFAM" id="SSF55021">
    <property type="entry name" value="ACT-like"/>
    <property type="match status" value="2"/>
</dbReference>
<dbReference type="Pfam" id="PF22468">
    <property type="entry name" value="ACT_9"/>
    <property type="match status" value="1"/>
</dbReference>
<feature type="domain" description="Aspartate/glutamate/uridylate kinase" evidence="11">
    <location>
        <begin position="1"/>
        <end position="286"/>
    </location>
</feature>
<dbReference type="PROSITE" id="PS00324">
    <property type="entry name" value="ASPARTOKINASE"/>
    <property type="match status" value="1"/>
</dbReference>
<dbReference type="PANTHER" id="PTHR21499">
    <property type="entry name" value="ASPARTATE KINASE"/>
    <property type="match status" value="1"/>
</dbReference>
<comment type="pathway">
    <text evidence="1 10">Amino-acid biosynthesis; L-lysine biosynthesis via DAP pathway; (S)-tetrahydrodipicolinate from L-aspartate: step 1/4.</text>
</comment>
<dbReference type="PANTHER" id="PTHR21499:SF59">
    <property type="entry name" value="ASPARTOKINASE"/>
    <property type="match status" value="1"/>
</dbReference>
<keyword evidence="14" id="KW-1185">Reference proteome</keyword>
<evidence type="ECO:0000259" key="11">
    <source>
        <dbReference type="Pfam" id="PF00696"/>
    </source>
</evidence>
<comment type="similarity">
    <text evidence="2 9">Belongs to the aspartokinase family.</text>
</comment>
<comment type="pathway">
    <text evidence="10">Amino-acid biosynthesis; L-threonine biosynthesis; L-threonine from L-aspartate: step 1/5.</text>
</comment>
<dbReference type="Gene3D" id="3.40.1160.10">
    <property type="entry name" value="Acetylglutamate kinase-like"/>
    <property type="match status" value="1"/>
</dbReference>
<dbReference type="InterPro" id="IPR001048">
    <property type="entry name" value="Asp/Glu/Uridylate_kinase"/>
</dbReference>
<evidence type="ECO:0000256" key="9">
    <source>
        <dbReference type="RuleBase" id="RU003448"/>
    </source>
</evidence>
<evidence type="ECO:0000256" key="7">
    <source>
        <dbReference type="ARBA" id="ARBA00047872"/>
    </source>
</evidence>
<dbReference type="UniPathway" id="UPA00050">
    <property type="reaction ID" value="UER00461"/>
</dbReference>
<evidence type="ECO:0000256" key="1">
    <source>
        <dbReference type="ARBA" id="ARBA00004766"/>
    </source>
</evidence>
<dbReference type="CDD" id="cd04892">
    <property type="entry name" value="ACT_AK-like_2"/>
    <property type="match status" value="1"/>
</dbReference>
<evidence type="ECO:0000256" key="6">
    <source>
        <dbReference type="ARBA" id="ARBA00022840"/>
    </source>
</evidence>
<reference evidence="13 14" key="1">
    <citation type="submission" date="2017-01" db="EMBL/GenBank/DDBJ databases">
        <authorList>
            <person name="Mah S.A."/>
            <person name="Swanson W.J."/>
            <person name="Moy G.W."/>
            <person name="Vacquier V.D."/>
        </authorList>
    </citation>
    <scope>NUCLEOTIDE SEQUENCE [LARGE SCALE GENOMIC DNA]</scope>
    <source>
        <strain evidence="13 14">ASpG1</strain>
    </source>
</reference>
<dbReference type="EMBL" id="FTMS01000013">
    <property type="protein sequence ID" value="SIQ70148.1"/>
    <property type="molecule type" value="Genomic_DNA"/>
</dbReference>
<dbReference type="UniPathway" id="UPA00051">
    <property type="reaction ID" value="UER00462"/>
</dbReference>
<evidence type="ECO:0000256" key="8">
    <source>
        <dbReference type="PIRSR" id="PIRSR000726-1"/>
    </source>
</evidence>
<protein>
    <recommendedName>
        <fullName evidence="9">Aspartokinase</fullName>
        <ecNumber evidence="9">2.7.2.4</ecNumber>
    </recommendedName>
</protein>
<dbReference type="NCBIfam" id="TIGR00657">
    <property type="entry name" value="asp_kinases"/>
    <property type="match status" value="1"/>
</dbReference>
<dbReference type="OrthoDB" id="9799110at2"/>
<dbReference type="SUPFAM" id="SSF53633">
    <property type="entry name" value="Carbamate kinase-like"/>
    <property type="match status" value="1"/>
</dbReference>
<dbReference type="PIRSF" id="PIRSF000726">
    <property type="entry name" value="Asp_kin"/>
    <property type="match status" value="1"/>
</dbReference>
<dbReference type="AlphaFoldDB" id="A0A1N6UX46"/>
<evidence type="ECO:0000256" key="3">
    <source>
        <dbReference type="ARBA" id="ARBA00022679"/>
    </source>
</evidence>
<dbReference type="InterPro" id="IPR054352">
    <property type="entry name" value="ACT_Aspartokinase"/>
</dbReference>
<dbReference type="InterPro" id="IPR001341">
    <property type="entry name" value="Asp_kinase"/>
</dbReference>
<dbReference type="STRING" id="159291.SAMN05920897_11354"/>
<accession>A0A1N6UX46</accession>
<dbReference type="Pfam" id="PF00696">
    <property type="entry name" value="AA_kinase"/>
    <property type="match status" value="1"/>
</dbReference>
<dbReference type="GO" id="GO:0005829">
    <property type="term" value="C:cytosol"/>
    <property type="evidence" value="ECO:0007669"/>
    <property type="project" value="TreeGrafter"/>
</dbReference>
<keyword evidence="6 8" id="KW-0067">ATP-binding</keyword>
<dbReference type="UniPathway" id="UPA00034">
    <property type="reaction ID" value="UER00015"/>
</dbReference>
<dbReference type="GO" id="GO:0004072">
    <property type="term" value="F:aspartate kinase activity"/>
    <property type="evidence" value="ECO:0007669"/>
    <property type="project" value="UniProtKB-EC"/>
</dbReference>
<dbReference type="GO" id="GO:0005524">
    <property type="term" value="F:ATP binding"/>
    <property type="evidence" value="ECO:0007669"/>
    <property type="project" value="UniProtKB-KW"/>
</dbReference>
<comment type="pathway">
    <text evidence="10">Amino-acid biosynthesis; L-methionine biosynthesis via de novo pathway; L-homoserine from L-aspartate: step 1/3.</text>
</comment>
<name>A0A1N6UX46_9SPIO</name>
<feature type="domain" description="Aspartokinase ACT" evidence="12">
    <location>
        <begin position="426"/>
        <end position="458"/>
    </location>
</feature>
<evidence type="ECO:0000256" key="2">
    <source>
        <dbReference type="ARBA" id="ARBA00010122"/>
    </source>
</evidence>
<dbReference type="InterPro" id="IPR042199">
    <property type="entry name" value="AsparK_Bifunc_asparK/hSer_DH"/>
</dbReference>
<evidence type="ECO:0000259" key="12">
    <source>
        <dbReference type="Pfam" id="PF22468"/>
    </source>
</evidence>
<proteinExistence type="inferred from homology"/>
<feature type="binding site" evidence="8">
    <location>
        <position position="240"/>
    </location>
    <ligand>
        <name>ATP</name>
        <dbReference type="ChEBI" id="CHEBI:30616"/>
    </ligand>
</feature>
<evidence type="ECO:0000313" key="13">
    <source>
        <dbReference type="EMBL" id="SIQ70148.1"/>
    </source>
</evidence>
<dbReference type="Gene3D" id="3.30.70.260">
    <property type="match status" value="2"/>
</dbReference>
<keyword evidence="5 9" id="KW-0418">Kinase</keyword>
<dbReference type="GO" id="GO:0009088">
    <property type="term" value="P:threonine biosynthetic process"/>
    <property type="evidence" value="ECO:0007669"/>
    <property type="project" value="UniProtKB-UniPathway"/>
</dbReference>
<evidence type="ECO:0000256" key="4">
    <source>
        <dbReference type="ARBA" id="ARBA00022741"/>
    </source>
</evidence>
<feature type="binding site" evidence="8">
    <location>
        <position position="128"/>
    </location>
    <ligand>
        <name>substrate</name>
    </ligand>
</feature>
<evidence type="ECO:0000256" key="5">
    <source>
        <dbReference type="ARBA" id="ARBA00022777"/>
    </source>
</evidence>
<dbReference type="InterPro" id="IPR018042">
    <property type="entry name" value="Aspartate_kinase_CS"/>
</dbReference>
<keyword evidence="10" id="KW-0028">Amino-acid biosynthesis</keyword>